<name>A0A0R3QTC4_9BILA</name>
<reference evidence="1" key="1">
    <citation type="submission" date="2017-02" db="UniProtKB">
        <authorList>
            <consortium name="WormBaseParasite"/>
        </authorList>
    </citation>
    <scope>IDENTIFICATION</scope>
</reference>
<dbReference type="WBParaSite" id="BTMF_0001097601-mRNA-1">
    <property type="protein sequence ID" value="BTMF_0001097601-mRNA-1"/>
    <property type="gene ID" value="BTMF_0001097601"/>
</dbReference>
<evidence type="ECO:0000313" key="1">
    <source>
        <dbReference type="WBParaSite" id="BTMF_0001097601-mRNA-1"/>
    </source>
</evidence>
<proteinExistence type="predicted"/>
<organism evidence="1">
    <name type="scientific">Brugia timori</name>
    <dbReference type="NCBI Taxonomy" id="42155"/>
    <lineage>
        <taxon>Eukaryota</taxon>
        <taxon>Metazoa</taxon>
        <taxon>Ecdysozoa</taxon>
        <taxon>Nematoda</taxon>
        <taxon>Chromadorea</taxon>
        <taxon>Rhabditida</taxon>
        <taxon>Spirurina</taxon>
        <taxon>Spiruromorpha</taxon>
        <taxon>Filarioidea</taxon>
        <taxon>Onchocercidae</taxon>
        <taxon>Brugia</taxon>
    </lineage>
</organism>
<dbReference type="AlphaFoldDB" id="A0A0R3QTC4"/>
<sequence>LNLMGCSGWYKYNVAFILHKHTAFNPSFFEKIHHFTCHHNVLVVNNITTPFFPLNRIYVTFFYQHVNFTLDCI</sequence>
<accession>A0A0R3QTC4</accession>
<protein>
    <submittedName>
        <fullName evidence="1">Ovule protein</fullName>
    </submittedName>
</protein>